<keyword evidence="2" id="KW-1185">Reference proteome</keyword>
<protein>
    <submittedName>
        <fullName evidence="1">Uncharacterized protein</fullName>
    </submittedName>
</protein>
<organism evidence="1 2">
    <name type="scientific">Polypedilum vanderplanki</name>
    <name type="common">Sleeping chironomid midge</name>
    <dbReference type="NCBI Taxonomy" id="319348"/>
    <lineage>
        <taxon>Eukaryota</taxon>
        <taxon>Metazoa</taxon>
        <taxon>Ecdysozoa</taxon>
        <taxon>Arthropoda</taxon>
        <taxon>Hexapoda</taxon>
        <taxon>Insecta</taxon>
        <taxon>Pterygota</taxon>
        <taxon>Neoptera</taxon>
        <taxon>Endopterygota</taxon>
        <taxon>Diptera</taxon>
        <taxon>Nematocera</taxon>
        <taxon>Chironomoidea</taxon>
        <taxon>Chironomidae</taxon>
        <taxon>Chironominae</taxon>
        <taxon>Polypedilum</taxon>
        <taxon>Polypedilum</taxon>
    </lineage>
</organism>
<gene>
    <name evidence="1" type="ORF">PVAND_014040</name>
</gene>
<dbReference type="EMBL" id="JADBJN010000001">
    <property type="protein sequence ID" value="KAG5684828.1"/>
    <property type="molecule type" value="Genomic_DNA"/>
</dbReference>
<proteinExistence type="predicted"/>
<comment type="caution">
    <text evidence="1">The sequence shown here is derived from an EMBL/GenBank/DDBJ whole genome shotgun (WGS) entry which is preliminary data.</text>
</comment>
<evidence type="ECO:0000313" key="1">
    <source>
        <dbReference type="EMBL" id="KAG5684828.1"/>
    </source>
</evidence>
<accession>A0A9J6CSF9</accession>
<dbReference type="Proteomes" id="UP001107558">
    <property type="component" value="Chromosome 1"/>
</dbReference>
<evidence type="ECO:0000313" key="2">
    <source>
        <dbReference type="Proteomes" id="UP001107558"/>
    </source>
</evidence>
<sequence>MCRTISKSRFNGTFYYNTTLLKKVTKVKVSVKMLYRSENARNFHQLFKFDYDNICDALKTGKSGKNIILEYCLEIYPHICKPCPFLPGVYAFNYTMESKNCPNVTNSRIPVFSGFQWPDGDYKLLVEYYLNDDPFRHFLSAYIRNNMGDKNTF</sequence>
<name>A0A9J6CSF9_POLVA</name>
<dbReference type="AlphaFoldDB" id="A0A9J6CSF9"/>
<reference evidence="1" key="1">
    <citation type="submission" date="2021-03" db="EMBL/GenBank/DDBJ databases">
        <title>Chromosome level genome of the anhydrobiotic midge Polypedilum vanderplanki.</title>
        <authorList>
            <person name="Yoshida Y."/>
            <person name="Kikawada T."/>
            <person name="Gusev O."/>
        </authorList>
    </citation>
    <scope>NUCLEOTIDE SEQUENCE</scope>
    <source>
        <strain evidence="1">NIAS01</strain>
        <tissue evidence="1">Whole body or cell culture</tissue>
    </source>
</reference>